<dbReference type="EMBL" id="QEWV01000003">
    <property type="protein sequence ID" value="PWD93224.1"/>
    <property type="molecule type" value="Genomic_DNA"/>
</dbReference>
<protein>
    <recommendedName>
        <fullName evidence="3">DUF2635 domain-containing protein</fullName>
    </recommendedName>
</protein>
<dbReference type="InterPro" id="IPR024400">
    <property type="entry name" value="DUF2635"/>
</dbReference>
<dbReference type="RefSeq" id="WP_109201537.1">
    <property type="nucleotide sequence ID" value="NZ_QEWS01000003.1"/>
</dbReference>
<reference evidence="2" key="1">
    <citation type="submission" date="2018-05" db="EMBL/GenBank/DDBJ databases">
        <title>Ignatzschineria dubaiensis sp. nov., isolated from necrotic foot tissues of dromedaries (Camelus dromedarius) and associated maggots in Dubai, United Arab Emirates.</title>
        <authorList>
            <person name="Tsang C.C."/>
            <person name="Tang J.Y.M."/>
            <person name="Fong J.Y.H."/>
            <person name="Kinne J."/>
            <person name="Lee H.H."/>
            <person name="Joseph M."/>
            <person name="Jose S."/>
            <person name="Schuster R.K."/>
            <person name="Tang Y."/>
            <person name="Sivakumar S."/>
            <person name="Chen J.H.K."/>
            <person name="Teng J.L.L."/>
            <person name="Lau S.K.P."/>
            <person name="Wernery U."/>
            <person name="Woo P.C.Y."/>
        </authorList>
    </citation>
    <scope>NUCLEOTIDE SEQUENCE [LARGE SCALE GENOMIC DNA]</scope>
    <source>
        <strain evidence="2">UAE-HKU58</strain>
    </source>
</reference>
<dbReference type="Proteomes" id="UP000245217">
    <property type="component" value="Unassembled WGS sequence"/>
</dbReference>
<keyword evidence="2" id="KW-1185">Reference proteome</keyword>
<accession>A0ABX5L180</accession>
<organism evidence="1 2">
    <name type="scientific">Ignatzschineria cameli</name>
    <dbReference type="NCBI Taxonomy" id="2182793"/>
    <lineage>
        <taxon>Bacteria</taxon>
        <taxon>Pseudomonadati</taxon>
        <taxon>Pseudomonadota</taxon>
        <taxon>Gammaproteobacteria</taxon>
        <taxon>Cardiobacteriales</taxon>
        <taxon>Ignatzschineriaceae</taxon>
        <taxon>Ignatzschineria</taxon>
    </lineage>
</organism>
<dbReference type="Pfam" id="PF10948">
    <property type="entry name" value="DUF2635"/>
    <property type="match status" value="1"/>
</dbReference>
<evidence type="ECO:0008006" key="3">
    <source>
        <dbReference type="Google" id="ProtNLM"/>
    </source>
</evidence>
<proteinExistence type="predicted"/>
<gene>
    <name evidence="1" type="ORF">DC078_04170</name>
</gene>
<name>A0ABX5L180_9GAMM</name>
<sequence>MNQNQIFIKAADGRSVRDPETKQLLDEAGEFKPRNGFWLKRLKQGDVIETKPTRKTVSKGD</sequence>
<comment type="caution">
    <text evidence="1">The sequence shown here is derived from an EMBL/GenBank/DDBJ whole genome shotgun (WGS) entry which is preliminary data.</text>
</comment>
<evidence type="ECO:0000313" key="2">
    <source>
        <dbReference type="Proteomes" id="UP000245217"/>
    </source>
</evidence>
<evidence type="ECO:0000313" key="1">
    <source>
        <dbReference type="EMBL" id="PWD93224.1"/>
    </source>
</evidence>